<dbReference type="Gene3D" id="3.40.50.2300">
    <property type="match status" value="1"/>
</dbReference>
<feature type="region of interest" description="Disordered" evidence="3">
    <location>
        <begin position="250"/>
        <end position="283"/>
    </location>
</feature>
<dbReference type="InterPro" id="IPR024186">
    <property type="entry name" value="Sig_transdc_resp-reg_PatA"/>
</dbReference>
<dbReference type="SUPFAM" id="SSF52172">
    <property type="entry name" value="CheY-like"/>
    <property type="match status" value="1"/>
</dbReference>
<gene>
    <name evidence="5" type="ORF">DXZ20_31470</name>
</gene>
<dbReference type="InterPro" id="IPR001789">
    <property type="entry name" value="Sig_transdc_resp-reg_receiver"/>
</dbReference>
<comment type="caution">
    <text evidence="5">The sequence shown here is derived from an EMBL/GenBank/DDBJ whole genome shotgun (WGS) entry which is preliminary data.</text>
</comment>
<sequence length="420" mass="47321">MSCMPVIVDLDKTIKHYRKCQFTGILSIKAATMAPWLLYFLAGQIVWANTRTHAQRRWHRHLLKHCPELIKQDSGVDLTYNELARLVMRKQFSRERFSELAAGCISEILFDIVQQGTLHFQTSRKLLVYQTSPRDAAKFPCISLQHLPVWEQAQQDWKMWKQANLIDILPNQAPTIKQPQKLQEHTSSATFRALTGLLDGQQTLRDLELRVKQPLTPLTLSILPHIRNNFIRMVAIDKLDDQAASAHGSSSAYQTVGVSRQTTNTSSHEVSLNSSVKPSGNSPTVLYIDDSPADSQAMGQIVQTAGYRYVNIADPLQALPQLLEVKPELIFLDLVMPIANGYELCAQIRRISAFRDIPIVIVTNNDGISDRVRAKVVGASGFMGKPIRQTRVLKVLKKYMQNNKNTAPTFQQQSQLSPSV</sequence>
<evidence type="ECO:0000259" key="4">
    <source>
        <dbReference type="PROSITE" id="PS50110"/>
    </source>
</evidence>
<dbReference type="PANTHER" id="PTHR44591">
    <property type="entry name" value="STRESS RESPONSE REGULATOR PROTEIN 1"/>
    <property type="match status" value="1"/>
</dbReference>
<feature type="modified residue" description="4-aspartylphosphate" evidence="2">
    <location>
        <position position="333"/>
    </location>
</feature>
<protein>
    <submittedName>
        <fullName evidence="5">Response regulator</fullName>
    </submittedName>
</protein>
<keyword evidence="6" id="KW-1185">Reference proteome</keyword>
<dbReference type="InterPro" id="IPR050595">
    <property type="entry name" value="Bact_response_regulator"/>
</dbReference>
<dbReference type="PANTHER" id="PTHR44591:SF23">
    <property type="entry name" value="CHEY SUBFAMILY"/>
    <property type="match status" value="1"/>
</dbReference>
<reference evidence="5 6" key="1">
    <citation type="journal article" date="2020" name="Microb. Ecol.">
        <title>Ecogenomics of the Marine Benthic Filamentous Cyanobacterium Adonisia.</title>
        <authorList>
            <person name="Walter J.M."/>
            <person name="Coutinho F.H."/>
            <person name="Leomil L."/>
            <person name="Hargreaves P.I."/>
            <person name="Campeao M.E."/>
            <person name="Vieira V.V."/>
            <person name="Silva B.S."/>
            <person name="Fistarol G.O."/>
            <person name="Salomon P.S."/>
            <person name="Sawabe T."/>
            <person name="Mino S."/>
            <person name="Hosokawa M."/>
            <person name="Miyashita H."/>
            <person name="Maruyama F."/>
            <person name="van Verk M.C."/>
            <person name="Dutilh B.E."/>
            <person name="Thompson C.C."/>
            <person name="Thompson F.L."/>
        </authorList>
    </citation>
    <scope>NUCLEOTIDE SEQUENCE [LARGE SCALE GENOMIC DNA]</scope>
    <source>
        <strain evidence="5 6">CCMR0081</strain>
    </source>
</reference>
<proteinExistence type="predicted"/>
<evidence type="ECO:0000256" key="1">
    <source>
        <dbReference type="ARBA" id="ARBA00022553"/>
    </source>
</evidence>
<organism evidence="5 6">
    <name type="scientific">Adonisia turfae CCMR0081</name>
    <dbReference type="NCBI Taxonomy" id="2292702"/>
    <lineage>
        <taxon>Bacteria</taxon>
        <taxon>Bacillati</taxon>
        <taxon>Cyanobacteriota</taxon>
        <taxon>Adonisia</taxon>
        <taxon>Adonisia turfae</taxon>
    </lineage>
</organism>
<evidence type="ECO:0000313" key="5">
    <source>
        <dbReference type="EMBL" id="NEZ60086.1"/>
    </source>
</evidence>
<dbReference type="PROSITE" id="PS50110">
    <property type="entry name" value="RESPONSE_REGULATORY"/>
    <property type="match status" value="1"/>
</dbReference>
<dbReference type="Proteomes" id="UP000481033">
    <property type="component" value="Unassembled WGS sequence"/>
</dbReference>
<evidence type="ECO:0000256" key="3">
    <source>
        <dbReference type="SAM" id="MobiDB-lite"/>
    </source>
</evidence>
<dbReference type="Pfam" id="PF00072">
    <property type="entry name" value="Response_reg"/>
    <property type="match status" value="1"/>
</dbReference>
<dbReference type="InterPro" id="IPR011006">
    <property type="entry name" value="CheY-like_superfamily"/>
</dbReference>
<dbReference type="PIRSF" id="PIRSF005897">
    <property type="entry name" value="RR_PatA"/>
    <property type="match status" value="1"/>
</dbReference>
<feature type="domain" description="Response regulatory" evidence="4">
    <location>
        <begin position="284"/>
        <end position="400"/>
    </location>
</feature>
<keyword evidence="1 2" id="KW-0597">Phosphoprotein</keyword>
<evidence type="ECO:0000256" key="2">
    <source>
        <dbReference type="PROSITE-ProRule" id="PRU00169"/>
    </source>
</evidence>
<dbReference type="EMBL" id="QXHD01000004">
    <property type="protein sequence ID" value="NEZ60086.1"/>
    <property type="molecule type" value="Genomic_DNA"/>
</dbReference>
<evidence type="ECO:0000313" key="6">
    <source>
        <dbReference type="Proteomes" id="UP000481033"/>
    </source>
</evidence>
<accession>A0A6M0RVD8</accession>
<name>A0A6M0RVD8_9CYAN</name>
<dbReference type="AlphaFoldDB" id="A0A6M0RVD8"/>
<dbReference type="GO" id="GO:0000160">
    <property type="term" value="P:phosphorelay signal transduction system"/>
    <property type="evidence" value="ECO:0007669"/>
    <property type="project" value="InterPro"/>
</dbReference>
<dbReference type="SMART" id="SM00448">
    <property type="entry name" value="REC"/>
    <property type="match status" value="1"/>
</dbReference>